<name>A0A9X3B052_9HYPH</name>
<accession>A0A9X3B052</accession>
<evidence type="ECO:0008006" key="3">
    <source>
        <dbReference type="Google" id="ProtNLM"/>
    </source>
</evidence>
<evidence type="ECO:0000313" key="1">
    <source>
        <dbReference type="EMBL" id="MCT8991250.1"/>
    </source>
</evidence>
<dbReference type="EMBL" id="JAODNV010000013">
    <property type="protein sequence ID" value="MCT8991250.1"/>
    <property type="molecule type" value="Genomic_DNA"/>
</dbReference>
<gene>
    <name evidence="1" type="ORF">NYR54_13265</name>
</gene>
<reference evidence="1" key="1">
    <citation type="submission" date="2022-08" db="EMBL/GenBank/DDBJ databases">
        <title>Chelativorans sichuanense sp. nov., a paraffin oil-degrading bacterium isolated from a mixture of oil-based drill cuttings and paddy soil.</title>
        <authorList>
            <person name="Yu J."/>
            <person name="Liu H."/>
            <person name="Chen Q."/>
        </authorList>
    </citation>
    <scope>NUCLEOTIDE SEQUENCE</scope>
    <source>
        <strain evidence="1">SCAU 2101</strain>
    </source>
</reference>
<dbReference type="Proteomes" id="UP001149009">
    <property type="component" value="Unassembled WGS sequence"/>
</dbReference>
<organism evidence="1 2">
    <name type="scientific">Chelativorans petroleitrophicus</name>
    <dbReference type="NCBI Taxonomy" id="2975484"/>
    <lineage>
        <taxon>Bacteria</taxon>
        <taxon>Pseudomonadati</taxon>
        <taxon>Pseudomonadota</taxon>
        <taxon>Alphaproteobacteria</taxon>
        <taxon>Hyphomicrobiales</taxon>
        <taxon>Phyllobacteriaceae</taxon>
        <taxon>Chelativorans</taxon>
    </lineage>
</organism>
<sequence length="58" mass="6354">MNWPRTLLIIATATLLTGCQVFGMAGAVRITGETFDEAECLAREFKGEAPCLPEEPRK</sequence>
<dbReference type="RefSeq" id="WP_261516164.1">
    <property type="nucleotide sequence ID" value="NZ_JAODNV010000013.1"/>
</dbReference>
<protein>
    <recommendedName>
        <fullName evidence="3">Lipoprotein</fullName>
    </recommendedName>
</protein>
<dbReference type="AlphaFoldDB" id="A0A9X3B052"/>
<evidence type="ECO:0000313" key="2">
    <source>
        <dbReference type="Proteomes" id="UP001149009"/>
    </source>
</evidence>
<comment type="caution">
    <text evidence="1">The sequence shown here is derived from an EMBL/GenBank/DDBJ whole genome shotgun (WGS) entry which is preliminary data.</text>
</comment>
<proteinExistence type="predicted"/>
<keyword evidence="2" id="KW-1185">Reference proteome</keyword>
<dbReference type="PROSITE" id="PS51257">
    <property type="entry name" value="PROKAR_LIPOPROTEIN"/>
    <property type="match status" value="1"/>
</dbReference>